<keyword evidence="5" id="KW-1185">Reference proteome</keyword>
<dbReference type="Pfam" id="PF00134">
    <property type="entry name" value="Cyclin_N"/>
    <property type="match status" value="1"/>
</dbReference>
<gene>
    <name evidence="4" type="ORF">TGRH88_070090</name>
</gene>
<dbReference type="SUPFAM" id="SSF47954">
    <property type="entry name" value="Cyclin-like"/>
    <property type="match status" value="1"/>
</dbReference>
<feature type="compositionally biased region" description="Basic and acidic residues" evidence="2">
    <location>
        <begin position="253"/>
        <end position="282"/>
    </location>
</feature>
<comment type="caution">
    <text evidence="4">The sequence shown here is derived from an EMBL/GenBank/DDBJ whole genome shotgun (WGS) entry which is preliminary data.</text>
</comment>
<feature type="compositionally biased region" description="Basic and acidic residues" evidence="2">
    <location>
        <begin position="553"/>
        <end position="567"/>
    </location>
</feature>
<feature type="compositionally biased region" description="Low complexity" evidence="2">
    <location>
        <begin position="25"/>
        <end position="54"/>
    </location>
</feature>
<dbReference type="InterPro" id="IPR013763">
    <property type="entry name" value="Cyclin-like_dom"/>
</dbReference>
<feature type="domain" description="Cyclin-like" evidence="3">
    <location>
        <begin position="125"/>
        <end position="209"/>
    </location>
</feature>
<evidence type="ECO:0000313" key="4">
    <source>
        <dbReference type="EMBL" id="KAF4641199.1"/>
    </source>
</evidence>
<dbReference type="InterPro" id="IPR043198">
    <property type="entry name" value="Cyclin/Ssn8"/>
</dbReference>
<dbReference type="SMART" id="SM00385">
    <property type="entry name" value="CYCLIN"/>
    <property type="match status" value="1"/>
</dbReference>
<accession>A0A7J6K2V6</accession>
<dbReference type="AlphaFoldDB" id="A0A7J6K2V6"/>
<dbReference type="GO" id="GO:0016538">
    <property type="term" value="F:cyclin-dependent protein serine/threonine kinase regulator activity"/>
    <property type="evidence" value="ECO:0007669"/>
    <property type="project" value="InterPro"/>
</dbReference>
<evidence type="ECO:0000256" key="2">
    <source>
        <dbReference type="SAM" id="MobiDB-lite"/>
    </source>
</evidence>
<feature type="compositionally biased region" description="Basic and acidic residues" evidence="2">
    <location>
        <begin position="497"/>
        <end position="507"/>
    </location>
</feature>
<feature type="region of interest" description="Disordered" evidence="2">
    <location>
        <begin position="491"/>
        <end position="601"/>
    </location>
</feature>
<dbReference type="InterPro" id="IPR006671">
    <property type="entry name" value="Cyclin_N"/>
</dbReference>
<evidence type="ECO:0000259" key="3">
    <source>
        <dbReference type="SMART" id="SM00385"/>
    </source>
</evidence>
<keyword evidence="1" id="KW-0195">Cyclin</keyword>
<dbReference type="GO" id="GO:0006357">
    <property type="term" value="P:regulation of transcription by RNA polymerase II"/>
    <property type="evidence" value="ECO:0007669"/>
    <property type="project" value="InterPro"/>
</dbReference>
<feature type="compositionally biased region" description="Basic residues" evidence="2">
    <location>
        <begin position="508"/>
        <end position="521"/>
    </location>
</feature>
<evidence type="ECO:0000256" key="1">
    <source>
        <dbReference type="RuleBase" id="RU000383"/>
    </source>
</evidence>
<feature type="region of interest" description="Disordered" evidence="2">
    <location>
        <begin position="1"/>
        <end position="54"/>
    </location>
</feature>
<feature type="compositionally biased region" description="Basic and acidic residues" evidence="2">
    <location>
        <begin position="395"/>
        <end position="407"/>
    </location>
</feature>
<feature type="region of interest" description="Disordered" evidence="2">
    <location>
        <begin position="379"/>
        <end position="435"/>
    </location>
</feature>
<comment type="similarity">
    <text evidence="1">Belongs to the cyclin family.</text>
</comment>
<feature type="compositionally biased region" description="Low complexity" evidence="2">
    <location>
        <begin position="586"/>
        <end position="601"/>
    </location>
</feature>
<feature type="compositionally biased region" description="Acidic residues" evidence="2">
    <location>
        <begin position="425"/>
        <end position="435"/>
    </location>
</feature>
<dbReference type="PANTHER" id="PTHR10026">
    <property type="entry name" value="CYCLIN"/>
    <property type="match status" value="1"/>
</dbReference>
<organism evidence="4 5">
    <name type="scientific">Toxoplasma gondii</name>
    <dbReference type="NCBI Taxonomy" id="5811"/>
    <lineage>
        <taxon>Eukaryota</taxon>
        <taxon>Sar</taxon>
        <taxon>Alveolata</taxon>
        <taxon>Apicomplexa</taxon>
        <taxon>Conoidasida</taxon>
        <taxon>Coccidia</taxon>
        <taxon>Eucoccidiorida</taxon>
        <taxon>Eimeriorina</taxon>
        <taxon>Sarcocystidae</taxon>
        <taxon>Toxoplasma</taxon>
    </lineage>
</organism>
<evidence type="ECO:0000313" key="5">
    <source>
        <dbReference type="Proteomes" id="UP000557509"/>
    </source>
</evidence>
<name>A0A7J6K2V6_TOXGO</name>
<feature type="compositionally biased region" description="Polar residues" evidence="2">
    <location>
        <begin position="12"/>
        <end position="24"/>
    </location>
</feature>
<dbReference type="VEuPathDB" id="ToxoDB:TGME49_260250"/>
<sequence length="601" mass="65715">MASDSPAAPSPFENSSRAPKQPQESSSSSSSSSASSSSSSASSSSSSASSFSSSWPGCSSHFRRWIFRPEALQALRGHTHEAACVSLLRLKRCRKRASDTSEVADASASFPSLRSLLDLTEYFAFQLVLICKRKRVKLPVIETACVYLHRFFCMRSPLAFDIRLVIFACLLLALKAEDVARHYSLGDLLGDIAELDIGEVLRLELPVCEALDFHMLVLHTRGPLATLLRQIFFLSLGAERANGSRNSRKRRREVRESLSDDGEKRETERAARGEAAESRRAAVEPPDNLEAEEAEWRLPLPPALRKLQEQSEAEIVLMFVSSTLPLVHPPGVLAVAAVLAAAANSSCAEALAAAGVANVEKLVKLAVCQPALPERTLKRKAEPCDETPQGVKRAKHEELAERAKMEDEGAQTEAAGVTNASAGGEEADEEREEEIEEIWNNCLQTSIAHIHEELRRIRELQNRVQNQQVGESMGQILEACIDAIEEQQAEAEFDSWESARRGSDDKKEKRKKKEKKKKKRREQTDAPPDDAQRGGDPVSPKAASFSASQINLVREKHGGQEGGETHDFAPGSVADESGEVQNDEQATSSDVASSVVTSSRP</sequence>
<dbReference type="InterPro" id="IPR036915">
    <property type="entry name" value="Cyclin-like_sf"/>
</dbReference>
<dbReference type="Gene3D" id="1.10.472.10">
    <property type="entry name" value="Cyclin-like"/>
    <property type="match status" value="1"/>
</dbReference>
<dbReference type="EMBL" id="JAAUHK010000194">
    <property type="protein sequence ID" value="KAF4641199.1"/>
    <property type="molecule type" value="Genomic_DNA"/>
</dbReference>
<feature type="region of interest" description="Disordered" evidence="2">
    <location>
        <begin position="245"/>
        <end position="295"/>
    </location>
</feature>
<dbReference type="Proteomes" id="UP000557509">
    <property type="component" value="Unassembled WGS sequence"/>
</dbReference>
<reference evidence="4 5" key="1">
    <citation type="submission" date="2020-03" db="EMBL/GenBank/DDBJ databases">
        <title>Genome sequence of Toxoplasma gondii RH-88 strain.</title>
        <authorList>
            <person name="Lorenzi H.A."/>
            <person name="Venepally P."/>
            <person name="Rozenberg A."/>
            <person name="Sibley D."/>
        </authorList>
    </citation>
    <scope>NUCLEOTIDE SEQUENCE [LARGE SCALE GENOMIC DNA]</scope>
    <source>
        <strain evidence="4 5">RH-88</strain>
    </source>
</reference>
<proteinExistence type="inferred from homology"/>
<dbReference type="CDD" id="cd20524">
    <property type="entry name" value="CYCLIN_CCNH_rpt1"/>
    <property type="match status" value="1"/>
</dbReference>
<protein>
    <submittedName>
        <fullName evidence="4">Cyclin domain protein, cyclin H family protein</fullName>
    </submittedName>
</protein>